<proteinExistence type="predicted"/>
<comment type="caution">
    <text evidence="1">The sequence shown here is derived from an EMBL/GenBank/DDBJ whole genome shotgun (WGS) entry which is preliminary data.</text>
</comment>
<reference evidence="1" key="3">
    <citation type="submission" date="2020-09" db="EMBL/GenBank/DDBJ databases">
        <authorList>
            <person name="Sun Q."/>
            <person name="Zhou Y."/>
        </authorList>
    </citation>
    <scope>NUCLEOTIDE SEQUENCE</scope>
    <source>
        <strain evidence="1">CGMCC 1.14984</strain>
    </source>
</reference>
<evidence type="ECO:0000313" key="2">
    <source>
        <dbReference type="EMBL" id="NHK27877.1"/>
    </source>
</evidence>
<sequence length="184" mass="21369">MFGWLTDRFRRKPKMVPPAEQLAHLDKWAAGFEGIDPPLEDPHYWNWKISCSSGMFQPPVVTREIEERAINALLTAAGHLSRTPYAVEFPYFRAAVLLPMGDLFMSEVTAFYDRDYALRFWSGEPLPVERVTEKYDLNIPEGFELHGTIVAHPLDDEDVVEGMRIDEDGKRWFDEERWVIGQRP</sequence>
<reference evidence="1" key="1">
    <citation type="journal article" date="2014" name="Int. J. Syst. Evol. Microbiol.">
        <title>Complete genome sequence of Corynebacterium casei LMG S-19264T (=DSM 44701T), isolated from a smear-ripened cheese.</title>
        <authorList>
            <consortium name="US DOE Joint Genome Institute (JGI-PGF)"/>
            <person name="Walter F."/>
            <person name="Albersmeier A."/>
            <person name="Kalinowski J."/>
            <person name="Ruckert C."/>
        </authorList>
    </citation>
    <scope>NUCLEOTIDE SEQUENCE</scope>
    <source>
        <strain evidence="1">CGMCC 1.14984</strain>
    </source>
</reference>
<dbReference type="InterPro" id="IPR025075">
    <property type="entry name" value="DUF3916"/>
</dbReference>
<dbReference type="EMBL" id="BMGZ01000001">
    <property type="protein sequence ID" value="GGH96774.1"/>
    <property type="molecule type" value="Genomic_DNA"/>
</dbReference>
<evidence type="ECO:0000313" key="1">
    <source>
        <dbReference type="EMBL" id="GGH96774.1"/>
    </source>
</evidence>
<evidence type="ECO:0000313" key="3">
    <source>
        <dbReference type="Proteomes" id="UP000621856"/>
    </source>
</evidence>
<dbReference type="EMBL" id="VCJR02000001">
    <property type="protein sequence ID" value="NHK27877.1"/>
    <property type="molecule type" value="Genomic_DNA"/>
</dbReference>
<keyword evidence="4" id="KW-1185">Reference proteome</keyword>
<organism evidence="1 3">
    <name type="scientific">Aquisalinus luteolus</name>
    <dbReference type="NCBI Taxonomy" id="1566827"/>
    <lineage>
        <taxon>Bacteria</taxon>
        <taxon>Pseudomonadati</taxon>
        <taxon>Pseudomonadota</taxon>
        <taxon>Alphaproteobacteria</taxon>
        <taxon>Parvularculales</taxon>
        <taxon>Parvularculaceae</taxon>
        <taxon>Aquisalinus</taxon>
    </lineage>
</organism>
<dbReference type="Proteomes" id="UP000621856">
    <property type="component" value="Unassembled WGS sequence"/>
</dbReference>
<name>A0A8J3A372_9PROT</name>
<dbReference type="AlphaFoldDB" id="A0A8J3A372"/>
<dbReference type="Proteomes" id="UP000818603">
    <property type="component" value="Unassembled WGS sequence"/>
</dbReference>
<reference evidence="2 4" key="2">
    <citation type="submission" date="2020-02" db="EMBL/GenBank/DDBJ databases">
        <title>Genome sequence of Parvularcula flava strain NH6-79.</title>
        <authorList>
            <person name="Abdul Karim M.H."/>
            <person name="Lam M.Q."/>
            <person name="Chen S.J."/>
            <person name="Yahya A."/>
            <person name="Shahir S."/>
            <person name="Shamsir M.S."/>
            <person name="Chong C.S."/>
        </authorList>
    </citation>
    <scope>NUCLEOTIDE SEQUENCE [LARGE SCALE GENOMIC DNA]</scope>
    <source>
        <strain evidence="2 4">NH6-79</strain>
    </source>
</reference>
<gene>
    <name evidence="2" type="ORF">FF098_008185</name>
    <name evidence="1" type="ORF">GCM10011355_16470</name>
</gene>
<dbReference type="Pfam" id="PF13079">
    <property type="entry name" value="DUF3916"/>
    <property type="match status" value="1"/>
</dbReference>
<dbReference type="RefSeq" id="WP_155139181.1">
    <property type="nucleotide sequence ID" value="NZ_BMGZ01000001.1"/>
</dbReference>
<protein>
    <submittedName>
        <fullName evidence="2">DUF3916 domain-containing protein</fullName>
    </submittedName>
</protein>
<accession>A0A8J3A372</accession>
<evidence type="ECO:0000313" key="4">
    <source>
        <dbReference type="Proteomes" id="UP000818603"/>
    </source>
</evidence>